<dbReference type="Proteomes" id="UP000223968">
    <property type="component" value="Unassembled WGS sequence"/>
</dbReference>
<sequence length="163" mass="18224">MSTYPTSNTPIKTIGFSEFCEVNGRQFKRRKGVQQWTEVSQQGGLKESTELSPLRLSLVQQEQAPGEPLHWSLFVAREGQAGMVYQVKGDAEFMTYQPSNRAVDITASTSFINMYNLATVTEQQAVTENCQGWVVRVIAKLVGRDVVGNSKLEMASSMVQRIR</sequence>
<dbReference type="InterPro" id="IPR046670">
    <property type="entry name" value="DUF6540"/>
</dbReference>
<organism evidence="1 2">
    <name type="scientific">Helicocarpus griseus UAMH5409</name>
    <dbReference type="NCBI Taxonomy" id="1447875"/>
    <lineage>
        <taxon>Eukaryota</taxon>
        <taxon>Fungi</taxon>
        <taxon>Dikarya</taxon>
        <taxon>Ascomycota</taxon>
        <taxon>Pezizomycotina</taxon>
        <taxon>Eurotiomycetes</taxon>
        <taxon>Eurotiomycetidae</taxon>
        <taxon>Onygenales</taxon>
        <taxon>Ajellomycetaceae</taxon>
        <taxon>Helicocarpus</taxon>
    </lineage>
</organism>
<reference evidence="1 2" key="1">
    <citation type="submission" date="2017-10" db="EMBL/GenBank/DDBJ databases">
        <title>Comparative genomics in systemic dimorphic fungi from Ajellomycetaceae.</title>
        <authorList>
            <person name="Munoz J.F."/>
            <person name="Mcewen J.G."/>
            <person name="Clay O.K."/>
            <person name="Cuomo C.A."/>
        </authorList>
    </citation>
    <scope>NUCLEOTIDE SEQUENCE [LARGE SCALE GENOMIC DNA]</scope>
    <source>
        <strain evidence="1 2">UAMH5409</strain>
    </source>
</reference>
<evidence type="ECO:0000313" key="1">
    <source>
        <dbReference type="EMBL" id="PGH02013.1"/>
    </source>
</evidence>
<gene>
    <name evidence="1" type="ORF">AJ79_07751</name>
</gene>
<dbReference type="OrthoDB" id="4342612at2759"/>
<accession>A0A2B7WZM1</accession>
<keyword evidence="2" id="KW-1185">Reference proteome</keyword>
<dbReference type="EMBL" id="PDNB01000164">
    <property type="protein sequence ID" value="PGH02013.1"/>
    <property type="molecule type" value="Genomic_DNA"/>
</dbReference>
<name>A0A2B7WZM1_9EURO</name>
<evidence type="ECO:0000313" key="2">
    <source>
        <dbReference type="Proteomes" id="UP000223968"/>
    </source>
</evidence>
<dbReference type="Pfam" id="PF20174">
    <property type="entry name" value="DUF6540"/>
    <property type="match status" value="1"/>
</dbReference>
<comment type="caution">
    <text evidence="1">The sequence shown here is derived from an EMBL/GenBank/DDBJ whole genome shotgun (WGS) entry which is preliminary data.</text>
</comment>
<proteinExistence type="predicted"/>
<dbReference type="AlphaFoldDB" id="A0A2B7WZM1"/>
<protein>
    <submittedName>
        <fullName evidence="1">Uncharacterized protein</fullName>
    </submittedName>
</protein>